<sequence>MTNSVIVVAFDMMVSKQRLLEPLKSQRHMPDNSTFFYQGDDMTLRAVTVGNWCVLFLIAVVGVVWLSEAHAQDDSEESVRVGSVVTVTDQWLLSLTSGQQNFYKTLRAMSGRQWADGLPFDRLYGLFASRQVDCIVAEAPVEPAETIASVHKVRFEMVMFARTGENLVRNDSVTVGYLATLPRMKLPLAQDVEWYGLRTIKQGIDLIGAGRIDVLIAHASLFDNDPSIVRLPFPPVHVIELALVCHDTLKNRDFIAAFDARLRSVHDGSGNTGTAIPTNRVGVS</sequence>
<gene>
    <name evidence="2" type="ORF">COO92_17435</name>
</gene>
<accession>A0A2N3L2V3</accession>
<evidence type="ECO:0000256" key="1">
    <source>
        <dbReference type="SAM" id="Phobius"/>
    </source>
</evidence>
<reference evidence="2 3" key="1">
    <citation type="submission" date="2017-09" db="EMBL/GenBank/DDBJ databases">
        <title>Biodiversity and function of Thalassospira species in the particle-attached aromatic-hydrocarbon-degrading consortia from the surface seawater of the China South Sea.</title>
        <authorList>
            <person name="Dong C."/>
            <person name="Lai Q."/>
            <person name="Shao Z."/>
        </authorList>
    </citation>
    <scope>NUCLEOTIDE SEQUENCE [LARGE SCALE GENOMIC DNA]</scope>
    <source>
        <strain evidence="2 3">139Z-12</strain>
    </source>
</reference>
<keyword evidence="1" id="KW-1133">Transmembrane helix</keyword>
<evidence type="ECO:0000313" key="3">
    <source>
        <dbReference type="Proteomes" id="UP000233332"/>
    </source>
</evidence>
<keyword evidence="1" id="KW-0812">Transmembrane</keyword>
<evidence type="ECO:0000313" key="2">
    <source>
        <dbReference type="EMBL" id="PKR57149.1"/>
    </source>
</evidence>
<protein>
    <submittedName>
        <fullName evidence="2">Uncharacterized protein</fullName>
    </submittedName>
</protein>
<dbReference type="EMBL" id="NXGX01000007">
    <property type="protein sequence ID" value="PKR57149.1"/>
    <property type="molecule type" value="Genomic_DNA"/>
</dbReference>
<name>A0A2N3L2V3_9PROT</name>
<proteinExistence type="predicted"/>
<keyword evidence="3" id="KW-1185">Reference proteome</keyword>
<dbReference type="AlphaFoldDB" id="A0A2N3L2V3"/>
<organism evidence="2 3">
    <name type="scientific">Thalassospira lohafexi</name>
    <dbReference type="NCBI Taxonomy" id="744227"/>
    <lineage>
        <taxon>Bacteria</taxon>
        <taxon>Pseudomonadati</taxon>
        <taxon>Pseudomonadota</taxon>
        <taxon>Alphaproteobacteria</taxon>
        <taxon>Rhodospirillales</taxon>
        <taxon>Thalassospiraceae</taxon>
        <taxon>Thalassospira</taxon>
    </lineage>
</organism>
<keyword evidence="1" id="KW-0472">Membrane</keyword>
<comment type="caution">
    <text evidence="2">The sequence shown here is derived from an EMBL/GenBank/DDBJ whole genome shotgun (WGS) entry which is preliminary data.</text>
</comment>
<feature type="transmembrane region" description="Helical" evidence="1">
    <location>
        <begin position="49"/>
        <end position="66"/>
    </location>
</feature>
<dbReference type="Proteomes" id="UP000233332">
    <property type="component" value="Unassembled WGS sequence"/>
</dbReference>